<name>A0AAV6IN07_9ERIC</name>
<protein>
    <submittedName>
        <fullName evidence="1">Uncharacterized protein</fullName>
    </submittedName>
</protein>
<organism evidence="1 2">
    <name type="scientific">Rhododendron griersonianum</name>
    <dbReference type="NCBI Taxonomy" id="479676"/>
    <lineage>
        <taxon>Eukaryota</taxon>
        <taxon>Viridiplantae</taxon>
        <taxon>Streptophyta</taxon>
        <taxon>Embryophyta</taxon>
        <taxon>Tracheophyta</taxon>
        <taxon>Spermatophyta</taxon>
        <taxon>Magnoliopsida</taxon>
        <taxon>eudicotyledons</taxon>
        <taxon>Gunneridae</taxon>
        <taxon>Pentapetalae</taxon>
        <taxon>asterids</taxon>
        <taxon>Ericales</taxon>
        <taxon>Ericaceae</taxon>
        <taxon>Ericoideae</taxon>
        <taxon>Rhodoreae</taxon>
        <taxon>Rhododendron</taxon>
    </lineage>
</organism>
<proteinExistence type="predicted"/>
<gene>
    <name evidence="1" type="ORF">RHGRI_030154</name>
</gene>
<keyword evidence="2" id="KW-1185">Reference proteome</keyword>
<accession>A0AAV6IN07</accession>
<dbReference type="Proteomes" id="UP000823749">
    <property type="component" value="Chromosome 10"/>
</dbReference>
<dbReference type="EMBL" id="JACTNZ010000010">
    <property type="protein sequence ID" value="KAG5529683.1"/>
    <property type="molecule type" value="Genomic_DNA"/>
</dbReference>
<evidence type="ECO:0000313" key="1">
    <source>
        <dbReference type="EMBL" id="KAG5529683.1"/>
    </source>
</evidence>
<dbReference type="AlphaFoldDB" id="A0AAV6IN07"/>
<evidence type="ECO:0000313" key="2">
    <source>
        <dbReference type="Proteomes" id="UP000823749"/>
    </source>
</evidence>
<sequence length="66" mass="7785">MHIQVLGDVAQEAVHVLLLEMLLKMPLRSTWDFWQQANMPLLQQLEDPTRRSQMSLNLIKTTLYYS</sequence>
<reference evidence="1" key="1">
    <citation type="submission" date="2020-08" db="EMBL/GenBank/DDBJ databases">
        <title>Plant Genome Project.</title>
        <authorList>
            <person name="Zhang R.-G."/>
        </authorList>
    </citation>
    <scope>NUCLEOTIDE SEQUENCE</scope>
    <source>
        <strain evidence="1">WSP0</strain>
        <tissue evidence="1">Leaf</tissue>
    </source>
</reference>
<comment type="caution">
    <text evidence="1">The sequence shown here is derived from an EMBL/GenBank/DDBJ whole genome shotgun (WGS) entry which is preliminary data.</text>
</comment>